<comment type="caution">
    <text evidence="1">The sequence shown here is derived from an EMBL/GenBank/DDBJ whole genome shotgun (WGS) entry which is preliminary data.</text>
</comment>
<proteinExistence type="predicted"/>
<accession>A0AAE1AIY1</accession>
<dbReference type="EMBL" id="JAWDGP010001757">
    <property type="protein sequence ID" value="KAK3788498.1"/>
    <property type="molecule type" value="Genomic_DNA"/>
</dbReference>
<reference evidence="1" key="1">
    <citation type="journal article" date="2023" name="G3 (Bethesda)">
        <title>A reference genome for the long-term kleptoplast-retaining sea slug Elysia crispata morphotype clarki.</title>
        <authorList>
            <person name="Eastman K.E."/>
            <person name="Pendleton A.L."/>
            <person name="Shaikh M.A."/>
            <person name="Suttiyut T."/>
            <person name="Ogas R."/>
            <person name="Tomko P."/>
            <person name="Gavelis G."/>
            <person name="Widhalm J.R."/>
            <person name="Wisecaver J.H."/>
        </authorList>
    </citation>
    <scope>NUCLEOTIDE SEQUENCE</scope>
    <source>
        <strain evidence="1">ECLA1</strain>
    </source>
</reference>
<name>A0AAE1AIY1_9GAST</name>
<evidence type="ECO:0000313" key="2">
    <source>
        <dbReference type="Proteomes" id="UP001283361"/>
    </source>
</evidence>
<evidence type="ECO:0000313" key="1">
    <source>
        <dbReference type="EMBL" id="KAK3788498.1"/>
    </source>
</evidence>
<dbReference type="Proteomes" id="UP001283361">
    <property type="component" value="Unassembled WGS sequence"/>
</dbReference>
<dbReference type="AlphaFoldDB" id="A0AAE1AIY1"/>
<organism evidence="1 2">
    <name type="scientific">Elysia crispata</name>
    <name type="common">lettuce slug</name>
    <dbReference type="NCBI Taxonomy" id="231223"/>
    <lineage>
        <taxon>Eukaryota</taxon>
        <taxon>Metazoa</taxon>
        <taxon>Spiralia</taxon>
        <taxon>Lophotrochozoa</taxon>
        <taxon>Mollusca</taxon>
        <taxon>Gastropoda</taxon>
        <taxon>Heterobranchia</taxon>
        <taxon>Euthyneura</taxon>
        <taxon>Panpulmonata</taxon>
        <taxon>Sacoglossa</taxon>
        <taxon>Placobranchoidea</taxon>
        <taxon>Plakobranchidae</taxon>
        <taxon>Elysia</taxon>
    </lineage>
</organism>
<keyword evidence="2" id="KW-1185">Reference proteome</keyword>
<gene>
    <name evidence="1" type="ORF">RRG08_053125</name>
</gene>
<sequence>MLLIKKAKPLARQKALRRTDRMVIAIFLAALCAATTWGLGFPPIGHLPVHMGMGLPGMGFPGKMMHGKYGPGYGRGYGQGGQPGVRQPGHGNQEVLTCIAKDYQDLNSQVRLTLTTNRRVGGGIGGMGMGMGGGFGNPFFGGDDDFDMWDDDDDDDDDGIQANFGNYEFRIDGTFVPSIALNKAGTYYVVVTRYGRTADGCSADALGPVFNKMQNTGGMGGYPGGMGGYPGGMGGFGFPGGMGMGMGMGYPGGFGGGSAYPGPYNSYGQSFYGGNQGGGNFQGPLGQLQNPAIVGASATIYSTHINGVSKNDLLGRGIALCRSVSNGRCQGQIPYCCTIQRDSLSAMEVFVGDSESASDFDFPLGGGGNLVGVGPALGTGAAIGGALGGAPGGIAATTNTGGLF</sequence>
<protein>
    <submittedName>
        <fullName evidence="1">Uncharacterized protein</fullName>
    </submittedName>
</protein>